<dbReference type="InterPro" id="IPR015896">
    <property type="entry name" value="4pyrrol_synth_GluRdtase_dimer"/>
</dbReference>
<dbReference type="CDD" id="cd05213">
    <property type="entry name" value="NAD_bind_Glutamyl_tRNA_reduct"/>
    <property type="match status" value="1"/>
</dbReference>
<dbReference type="HAMAP" id="MF_00087">
    <property type="entry name" value="Glu_tRNA_reductase"/>
    <property type="match status" value="1"/>
</dbReference>
<dbReference type="Gene3D" id="3.40.50.720">
    <property type="entry name" value="NAD(P)-binding Rossmann-like Domain"/>
    <property type="match status" value="1"/>
</dbReference>
<evidence type="ECO:0000313" key="20">
    <source>
        <dbReference type="Proteomes" id="UP000295763"/>
    </source>
</evidence>
<evidence type="ECO:0000256" key="3">
    <source>
        <dbReference type="ARBA" id="ARBA00012970"/>
    </source>
</evidence>
<protein>
    <recommendedName>
        <fullName evidence="8 9">Glutamyl-tRNA reductase</fullName>
        <shortName evidence="9">GluTR</shortName>
        <ecNumber evidence="3 9">1.2.1.70</ecNumber>
    </recommendedName>
</protein>
<dbReference type="PIRSF" id="PIRSF000445">
    <property type="entry name" value="4pyrrol_synth_GluRdtase"/>
    <property type="match status" value="1"/>
</dbReference>
<dbReference type="GO" id="GO:0050661">
    <property type="term" value="F:NADP binding"/>
    <property type="evidence" value="ECO:0007669"/>
    <property type="project" value="InterPro"/>
</dbReference>
<dbReference type="GO" id="GO:0019353">
    <property type="term" value="P:protoporphyrinogen IX biosynthetic process from glutamate"/>
    <property type="evidence" value="ECO:0007669"/>
    <property type="project" value="TreeGrafter"/>
</dbReference>
<dbReference type="FunFam" id="3.30.460.30:FF:000001">
    <property type="entry name" value="Glutamyl-tRNA reductase"/>
    <property type="match status" value="1"/>
</dbReference>
<dbReference type="Pfam" id="PF00745">
    <property type="entry name" value="GlutR_dimer"/>
    <property type="match status" value="1"/>
</dbReference>
<dbReference type="EMBL" id="SLYB01000014">
    <property type="protein sequence ID" value="TCP94789.1"/>
    <property type="molecule type" value="Genomic_DNA"/>
</dbReference>
<comment type="similarity">
    <text evidence="2 9 14">Belongs to the glutamyl-tRNA reductase family.</text>
</comment>
<comment type="domain">
    <text evidence="9">Possesses an unusual extended V-shaped dimeric structure with each monomer consisting of three distinct domains arranged along a curved 'spinal' alpha-helix. The N-terminal catalytic domain specifically recognizes the glutamate moiety of the substrate. The second domain is the NADPH-binding domain, and the third C-terminal domain is responsible for dimerization.</text>
</comment>
<dbReference type="EC" id="1.2.1.70" evidence="3 9"/>
<evidence type="ECO:0000256" key="9">
    <source>
        <dbReference type="HAMAP-Rule" id="MF_00087"/>
    </source>
</evidence>
<dbReference type="Pfam" id="PF05201">
    <property type="entry name" value="GlutR_N"/>
    <property type="match status" value="1"/>
</dbReference>
<comment type="caution">
    <text evidence="19">The sequence shown here is derived from an EMBL/GenBank/DDBJ whole genome shotgun (WGS) entry which is preliminary data.</text>
</comment>
<evidence type="ECO:0000256" key="12">
    <source>
        <dbReference type="PIRSR" id="PIRSR000445-3"/>
    </source>
</evidence>
<comment type="catalytic activity">
    <reaction evidence="7 9 14">
        <text>(S)-4-amino-5-oxopentanoate + tRNA(Glu) + NADP(+) = L-glutamyl-tRNA(Glu) + NADPH + H(+)</text>
        <dbReference type="Rhea" id="RHEA:12344"/>
        <dbReference type="Rhea" id="RHEA-COMP:9663"/>
        <dbReference type="Rhea" id="RHEA-COMP:9680"/>
        <dbReference type="ChEBI" id="CHEBI:15378"/>
        <dbReference type="ChEBI" id="CHEBI:57501"/>
        <dbReference type="ChEBI" id="CHEBI:57783"/>
        <dbReference type="ChEBI" id="CHEBI:58349"/>
        <dbReference type="ChEBI" id="CHEBI:78442"/>
        <dbReference type="ChEBI" id="CHEBI:78520"/>
        <dbReference type="EC" id="1.2.1.70"/>
    </reaction>
</comment>
<dbReference type="Pfam" id="PF01488">
    <property type="entry name" value="Shikimate_DH"/>
    <property type="match status" value="1"/>
</dbReference>
<dbReference type="SUPFAM" id="SSF69742">
    <property type="entry name" value="Glutamyl tRNA-reductase catalytic, N-terminal domain"/>
    <property type="match status" value="1"/>
</dbReference>
<dbReference type="Proteomes" id="UP000295763">
    <property type="component" value="Unassembled WGS sequence"/>
</dbReference>
<dbReference type="AlphaFoldDB" id="A0A4R2SWD8"/>
<feature type="binding site" evidence="9 11">
    <location>
        <begin position="136"/>
        <end position="138"/>
    </location>
    <ligand>
        <name>substrate</name>
    </ligand>
</feature>
<keyword evidence="5 9" id="KW-0560">Oxidoreductase</keyword>
<feature type="domain" description="Glutamyl-tRNA reductase N-terminal" evidence="18">
    <location>
        <begin position="23"/>
        <end position="183"/>
    </location>
</feature>
<evidence type="ECO:0000256" key="10">
    <source>
        <dbReference type="PIRSR" id="PIRSR000445-1"/>
    </source>
</evidence>
<feature type="binding site" evidence="9 11">
    <location>
        <position position="142"/>
    </location>
    <ligand>
        <name>substrate</name>
    </ligand>
</feature>
<name>A0A4R2SWD8_9PAST</name>
<dbReference type="FunFam" id="3.40.50.720:FF:000031">
    <property type="entry name" value="Glutamyl-tRNA reductase"/>
    <property type="match status" value="1"/>
</dbReference>
<keyword evidence="20" id="KW-1185">Reference proteome</keyword>
<dbReference type="InterPro" id="IPR036291">
    <property type="entry name" value="NAD(P)-bd_dom_sf"/>
</dbReference>
<dbReference type="InterPro" id="IPR018214">
    <property type="entry name" value="GluRdtase_CS"/>
</dbReference>
<keyword evidence="6 9" id="KW-0627">Porphyrin biosynthesis</keyword>
<dbReference type="PROSITE" id="PS00747">
    <property type="entry name" value="GLUTR"/>
    <property type="match status" value="1"/>
</dbReference>
<dbReference type="InterPro" id="IPR036343">
    <property type="entry name" value="GluRdtase_N_sf"/>
</dbReference>
<dbReference type="SUPFAM" id="SSF51735">
    <property type="entry name" value="NAD(P)-binding Rossmann-fold domains"/>
    <property type="match status" value="1"/>
</dbReference>
<comment type="subunit">
    <text evidence="9">Homodimer.</text>
</comment>
<evidence type="ECO:0000256" key="2">
    <source>
        <dbReference type="ARBA" id="ARBA00005916"/>
    </source>
</evidence>
<feature type="site" description="Important for activity" evidence="9 13">
    <location>
        <position position="121"/>
    </location>
</feature>
<dbReference type="InterPro" id="IPR036453">
    <property type="entry name" value="GluRdtase_dimer_dom_sf"/>
</dbReference>
<keyword evidence="4 9" id="KW-0521">NADP</keyword>
<evidence type="ECO:0000256" key="4">
    <source>
        <dbReference type="ARBA" id="ARBA00022857"/>
    </source>
</evidence>
<keyword evidence="15" id="KW-0175">Coiled coil</keyword>
<organism evidence="19 20">
    <name type="scientific">Cricetibacter osteomyelitidis</name>
    <dbReference type="NCBI Taxonomy" id="1521931"/>
    <lineage>
        <taxon>Bacteria</taxon>
        <taxon>Pseudomonadati</taxon>
        <taxon>Pseudomonadota</taxon>
        <taxon>Gammaproteobacteria</taxon>
        <taxon>Pasteurellales</taxon>
        <taxon>Pasteurellaceae</taxon>
        <taxon>Cricetibacter</taxon>
    </lineage>
</organism>
<dbReference type="InterPro" id="IPR015895">
    <property type="entry name" value="4pyrrol_synth_GluRdtase_N"/>
</dbReference>
<evidence type="ECO:0000259" key="18">
    <source>
        <dbReference type="Pfam" id="PF05201"/>
    </source>
</evidence>
<dbReference type="PANTHER" id="PTHR43013">
    <property type="entry name" value="GLUTAMYL-TRNA REDUCTASE"/>
    <property type="match status" value="1"/>
</dbReference>
<feature type="domain" description="Quinate/shikimate 5-dehydrogenase/glutamyl-tRNA reductase" evidence="17">
    <location>
        <begin position="199"/>
        <end position="337"/>
    </location>
</feature>
<sequence>MCDNLLEYREFIYCRLDMTILAIGVNHKTASVALREKVAFSEEKRLLALRQLQNNGLAPNAVVLSTCNRTEIYLHNKKIPPQENEMWLQHCLYWFSLIHQIDPNELADSLYYYENTEAVSHLMQVASGLDSLILGEPQILGQVKQAYQLSEDYYQHEHTPISGELSRLFQKTFSTAKRVRTETDIGGSAVSVAYAACSLARQIFESFEPLTVLLVGAGETIELTARHLLQHGAEKLIIANRTLARAEKLVETLQSADKIQVIPLTELQQGLNQADVVISSTGSDHILISKDMVKNAQKQRRNKPMLIVDIAVPRDVEESAGEISSVYHYSVDDLHSIIQRNLAQRVQASEQAKEIVEQECENFFEWLKVHQFSGLIRSYRDNAEQARQELLEKSLQALQQGLDAEQVLLELSRKLTNKLLHAPTQAMQQMMKSANPQGLHAFSKALGVESDYE</sequence>
<dbReference type="InterPro" id="IPR006151">
    <property type="entry name" value="Shikm_DH/Glu-tRNA_Rdtase"/>
</dbReference>
<feature type="binding site" evidence="9 12">
    <location>
        <begin position="216"/>
        <end position="221"/>
    </location>
    <ligand>
        <name>NADP(+)</name>
        <dbReference type="ChEBI" id="CHEBI:58349"/>
    </ligand>
</feature>
<evidence type="ECO:0000313" key="19">
    <source>
        <dbReference type="EMBL" id="TCP94789.1"/>
    </source>
</evidence>
<reference evidence="19 20" key="1">
    <citation type="submission" date="2019-03" db="EMBL/GenBank/DDBJ databases">
        <title>Genomic Encyclopedia of Type Strains, Phase IV (KMG-IV): sequencing the most valuable type-strain genomes for metagenomic binning, comparative biology and taxonomic classification.</title>
        <authorList>
            <person name="Goeker M."/>
        </authorList>
    </citation>
    <scope>NUCLEOTIDE SEQUENCE [LARGE SCALE GENOMIC DNA]</scope>
    <source>
        <strain evidence="19 20">DSM 28404</strain>
    </source>
</reference>
<evidence type="ECO:0000256" key="11">
    <source>
        <dbReference type="PIRSR" id="PIRSR000445-2"/>
    </source>
</evidence>
<dbReference type="NCBIfam" id="TIGR01035">
    <property type="entry name" value="hemA"/>
    <property type="match status" value="1"/>
</dbReference>
<feature type="binding site" evidence="9 11">
    <location>
        <position position="131"/>
    </location>
    <ligand>
        <name>substrate</name>
    </ligand>
</feature>
<evidence type="ECO:0000256" key="13">
    <source>
        <dbReference type="PIRSR" id="PIRSR000445-4"/>
    </source>
</evidence>
<evidence type="ECO:0000256" key="6">
    <source>
        <dbReference type="ARBA" id="ARBA00023244"/>
    </source>
</evidence>
<feature type="active site" description="Nucleophile" evidence="9 10">
    <location>
        <position position="67"/>
    </location>
</feature>
<evidence type="ECO:0000256" key="15">
    <source>
        <dbReference type="SAM" id="Coils"/>
    </source>
</evidence>
<evidence type="ECO:0000256" key="1">
    <source>
        <dbReference type="ARBA" id="ARBA00005059"/>
    </source>
</evidence>
<comment type="pathway">
    <text evidence="1 9 14">Porphyrin-containing compound metabolism; protoporphyrin-IX biosynthesis; 5-aminolevulinate from L-glutamyl-tRNA(Glu): step 1/2.</text>
</comment>
<dbReference type="Gene3D" id="3.30.460.30">
    <property type="entry name" value="Glutamyl-tRNA reductase, N-terminal domain"/>
    <property type="match status" value="1"/>
</dbReference>
<comment type="function">
    <text evidence="9">Catalyzes the NADPH-dependent reduction of glutamyl-tRNA(Glu) to glutamate 1-semialdehyde (GSA).</text>
</comment>
<evidence type="ECO:0000259" key="16">
    <source>
        <dbReference type="Pfam" id="PF00745"/>
    </source>
</evidence>
<proteinExistence type="inferred from homology"/>
<feature type="domain" description="Tetrapyrrole biosynthesis glutamyl-tRNA reductase dimerisation" evidence="16">
    <location>
        <begin position="351"/>
        <end position="441"/>
    </location>
</feature>
<comment type="miscellaneous">
    <text evidence="9">During catalysis, the active site Cys acts as a nucleophile attacking the alpha-carbonyl group of tRNA-bound glutamate with the formation of a thioester intermediate between enzyme and glutamate, and the concomitant release of tRNA(Glu). The thioester intermediate is finally reduced by direct hydride transfer from NADPH, to form the product GSA.</text>
</comment>
<evidence type="ECO:0000256" key="8">
    <source>
        <dbReference type="ARBA" id="ARBA00068659"/>
    </source>
</evidence>
<feature type="coiled-coil region" evidence="15">
    <location>
        <begin position="339"/>
        <end position="400"/>
    </location>
</feature>
<accession>A0A4R2SWD8</accession>
<dbReference type="GO" id="GO:0008883">
    <property type="term" value="F:glutamyl-tRNA reductase activity"/>
    <property type="evidence" value="ECO:0007669"/>
    <property type="project" value="UniProtKB-UniRule"/>
</dbReference>
<dbReference type="UniPathway" id="UPA00251">
    <property type="reaction ID" value="UER00316"/>
</dbReference>
<evidence type="ECO:0000256" key="5">
    <source>
        <dbReference type="ARBA" id="ARBA00023002"/>
    </source>
</evidence>
<evidence type="ECO:0000256" key="7">
    <source>
        <dbReference type="ARBA" id="ARBA00047464"/>
    </source>
</evidence>
<dbReference type="SUPFAM" id="SSF69075">
    <property type="entry name" value="Glutamyl tRNA-reductase dimerization domain"/>
    <property type="match status" value="1"/>
</dbReference>
<dbReference type="PANTHER" id="PTHR43013:SF1">
    <property type="entry name" value="GLUTAMYL-TRNA REDUCTASE"/>
    <property type="match status" value="1"/>
</dbReference>
<dbReference type="InterPro" id="IPR000343">
    <property type="entry name" value="4pyrrol_synth_GluRdtase"/>
</dbReference>
<feature type="binding site" evidence="9 11">
    <location>
        <begin position="66"/>
        <end position="69"/>
    </location>
    <ligand>
        <name>substrate</name>
    </ligand>
</feature>
<gene>
    <name evidence="9" type="primary">hemA</name>
    <name evidence="19" type="ORF">EDC44_11432</name>
</gene>
<evidence type="ECO:0000259" key="17">
    <source>
        <dbReference type="Pfam" id="PF01488"/>
    </source>
</evidence>
<evidence type="ECO:0000256" key="14">
    <source>
        <dbReference type="RuleBase" id="RU000584"/>
    </source>
</evidence>